<keyword evidence="2" id="KW-1185">Reference proteome</keyword>
<dbReference type="RefSeq" id="WP_093269623.1">
    <property type="nucleotide sequence ID" value="NZ_FNDD01000003.1"/>
</dbReference>
<dbReference type="OrthoDB" id="5878065at2"/>
<dbReference type="Proteomes" id="UP000198854">
    <property type="component" value="Unassembled WGS sequence"/>
</dbReference>
<dbReference type="AlphaFoldDB" id="A0A1G7X7X1"/>
<proteinExistence type="predicted"/>
<dbReference type="STRING" id="861298.SAMN04488136_1032"/>
<accession>A0A1G7X7X1</accession>
<reference evidence="1 2" key="1">
    <citation type="submission" date="2016-10" db="EMBL/GenBank/DDBJ databases">
        <authorList>
            <person name="de Groot N.N."/>
        </authorList>
    </citation>
    <scope>NUCLEOTIDE SEQUENCE [LARGE SCALE GENOMIC DNA]</scope>
    <source>
        <strain evidence="1 2">CGMCC 1.10228</strain>
    </source>
</reference>
<sequence>MVVFGETNTDGTGSAANLSETNGESIGLLDWQFDSIAYFLHDNFVYEGENIYASIQNVDLTFALDVTNNAEWNQTGLKEVSVTDGQLQNDGEFSQINISGFVDVHIDSSDMIEWLPDYEVLDISVYEAKRGAIDVTGVTNDVHIEITPYSNGEGWSNTFSVATGEGDDHISFDAFINPNRLAASTSRWTEFDVNLGSGDDTFYYALTDAELAGAKRLVEGGEGFDTLTLSTDTDDLSFSDFELVTCTSNSGVSLSVDSDLLAENASELGFILDDVSAQFSDDYTSIEVADLSQAQSNYLSEHDLDSSEFAAVTVTYGDESYTLLTNEVSDAWS</sequence>
<evidence type="ECO:0000313" key="2">
    <source>
        <dbReference type="Proteomes" id="UP000198854"/>
    </source>
</evidence>
<name>A0A1G7X7X1_9VIBR</name>
<gene>
    <name evidence="1" type="ORF">SAMN04488136_1032</name>
</gene>
<dbReference type="EMBL" id="FNDD01000003">
    <property type="protein sequence ID" value="SDG80266.1"/>
    <property type="molecule type" value="Genomic_DNA"/>
</dbReference>
<organism evidence="1 2">
    <name type="scientific">Vibrio xiamenensis</name>
    <dbReference type="NCBI Taxonomy" id="861298"/>
    <lineage>
        <taxon>Bacteria</taxon>
        <taxon>Pseudomonadati</taxon>
        <taxon>Pseudomonadota</taxon>
        <taxon>Gammaproteobacteria</taxon>
        <taxon>Vibrionales</taxon>
        <taxon>Vibrionaceae</taxon>
        <taxon>Vibrio</taxon>
    </lineage>
</organism>
<protein>
    <submittedName>
        <fullName evidence="1">Uncharacterized protein</fullName>
    </submittedName>
</protein>
<evidence type="ECO:0000313" key="1">
    <source>
        <dbReference type="EMBL" id="SDG80266.1"/>
    </source>
</evidence>